<dbReference type="AlphaFoldDB" id="A0A1I6M522"/>
<dbReference type="InterPro" id="IPR005530">
    <property type="entry name" value="SPW"/>
</dbReference>
<feature type="transmembrane region" description="Helical" evidence="2">
    <location>
        <begin position="93"/>
        <end position="116"/>
    </location>
</feature>
<keyword evidence="2" id="KW-1133">Transmembrane helix</keyword>
<feature type="transmembrane region" description="Helical" evidence="2">
    <location>
        <begin position="66"/>
        <end position="86"/>
    </location>
</feature>
<sequence>MSDSDAYDDRTEVRDRDDDYDRTDEYDARGVDTNPTERGKWISALVALLGLWLVVEPFLFEMTAANFWNDVIIGLALIALGAYNYYRRADERLGSVAVGAFVALLGLWLLAAPFVFGTDAAVTEATGATFWNDVVVGALVVILGAYSAYEARDTDVARPART</sequence>
<evidence type="ECO:0000313" key="4">
    <source>
        <dbReference type="EMBL" id="SFS10786.1"/>
    </source>
</evidence>
<protein>
    <submittedName>
        <fullName evidence="4">SPW repeat-containing protein</fullName>
    </submittedName>
</protein>
<proteinExistence type="predicted"/>
<keyword evidence="5" id="KW-1185">Reference proteome</keyword>
<dbReference type="OrthoDB" id="169701at2157"/>
<evidence type="ECO:0000259" key="3">
    <source>
        <dbReference type="Pfam" id="PF03779"/>
    </source>
</evidence>
<dbReference type="RefSeq" id="WP_089818665.1">
    <property type="nucleotide sequence ID" value="NZ_FOZK01000004.1"/>
</dbReference>
<feature type="transmembrane region" description="Helical" evidence="2">
    <location>
        <begin position="41"/>
        <end position="60"/>
    </location>
</feature>
<dbReference type="Proteomes" id="UP000199062">
    <property type="component" value="Unassembled WGS sequence"/>
</dbReference>
<dbReference type="EMBL" id="FOZK01000004">
    <property type="protein sequence ID" value="SFS10786.1"/>
    <property type="molecule type" value="Genomic_DNA"/>
</dbReference>
<feature type="domain" description="SPW repeat-containing integral membrane" evidence="3">
    <location>
        <begin position="41"/>
        <end position="145"/>
    </location>
</feature>
<organism evidence="4 5">
    <name type="scientific">Halomicrobium zhouii</name>
    <dbReference type="NCBI Taxonomy" id="767519"/>
    <lineage>
        <taxon>Archaea</taxon>
        <taxon>Methanobacteriati</taxon>
        <taxon>Methanobacteriota</taxon>
        <taxon>Stenosarchaea group</taxon>
        <taxon>Halobacteria</taxon>
        <taxon>Halobacteriales</taxon>
        <taxon>Haloarculaceae</taxon>
        <taxon>Halomicrobium</taxon>
    </lineage>
</organism>
<feature type="transmembrane region" description="Helical" evidence="2">
    <location>
        <begin position="128"/>
        <end position="149"/>
    </location>
</feature>
<dbReference type="Pfam" id="PF03779">
    <property type="entry name" value="SPW"/>
    <property type="match status" value="1"/>
</dbReference>
<accession>A0A1I6M522</accession>
<name>A0A1I6M522_9EURY</name>
<reference evidence="4 5" key="1">
    <citation type="submission" date="2016-10" db="EMBL/GenBank/DDBJ databases">
        <authorList>
            <person name="de Groot N.N."/>
        </authorList>
    </citation>
    <scope>NUCLEOTIDE SEQUENCE [LARGE SCALE GENOMIC DNA]</scope>
    <source>
        <strain evidence="4 5">CGMCC 1.10457</strain>
    </source>
</reference>
<keyword evidence="2" id="KW-0472">Membrane</keyword>
<keyword evidence="2" id="KW-0812">Transmembrane</keyword>
<feature type="region of interest" description="Disordered" evidence="1">
    <location>
        <begin position="1"/>
        <end position="31"/>
    </location>
</feature>
<evidence type="ECO:0000256" key="1">
    <source>
        <dbReference type="SAM" id="MobiDB-lite"/>
    </source>
</evidence>
<feature type="compositionally biased region" description="Basic and acidic residues" evidence="1">
    <location>
        <begin position="7"/>
        <end position="31"/>
    </location>
</feature>
<evidence type="ECO:0000256" key="2">
    <source>
        <dbReference type="SAM" id="Phobius"/>
    </source>
</evidence>
<evidence type="ECO:0000313" key="5">
    <source>
        <dbReference type="Proteomes" id="UP000199062"/>
    </source>
</evidence>
<gene>
    <name evidence="4" type="ORF">SAMN05216559_3806</name>
</gene>